<dbReference type="EMBL" id="JACXJA010000006">
    <property type="protein sequence ID" value="MBD2861649.1"/>
    <property type="molecule type" value="Genomic_DNA"/>
</dbReference>
<organism evidence="2 3">
    <name type="scientific">Paenibacillus oceani</name>
    <dbReference type="NCBI Taxonomy" id="2772510"/>
    <lineage>
        <taxon>Bacteria</taxon>
        <taxon>Bacillati</taxon>
        <taxon>Bacillota</taxon>
        <taxon>Bacilli</taxon>
        <taxon>Bacillales</taxon>
        <taxon>Paenibacillaceae</taxon>
        <taxon>Paenibacillus</taxon>
    </lineage>
</organism>
<evidence type="ECO:0000256" key="1">
    <source>
        <dbReference type="SAM" id="SignalP"/>
    </source>
</evidence>
<keyword evidence="3" id="KW-1185">Reference proteome</keyword>
<reference evidence="2" key="1">
    <citation type="submission" date="2020-09" db="EMBL/GenBank/DDBJ databases">
        <title>A novel bacterium of genus Paenibacillus, isolated from South China Sea.</title>
        <authorList>
            <person name="Huang H."/>
            <person name="Mo K."/>
            <person name="Hu Y."/>
        </authorList>
    </citation>
    <scope>NUCLEOTIDE SEQUENCE</scope>
    <source>
        <strain evidence="2">IB182363</strain>
    </source>
</reference>
<dbReference type="RefSeq" id="WP_190925828.1">
    <property type="nucleotide sequence ID" value="NZ_JACXJA010000006.1"/>
</dbReference>
<feature type="chain" id="PRO_5039059061" description="Pectate lyase superfamily protein domain-containing protein" evidence="1">
    <location>
        <begin position="20"/>
        <end position="370"/>
    </location>
</feature>
<feature type="signal peptide" evidence="1">
    <location>
        <begin position="1"/>
        <end position="19"/>
    </location>
</feature>
<evidence type="ECO:0000313" key="2">
    <source>
        <dbReference type="EMBL" id="MBD2861649.1"/>
    </source>
</evidence>
<protein>
    <recommendedName>
        <fullName evidence="4">Pectate lyase superfamily protein domain-containing protein</fullName>
    </recommendedName>
</protein>
<sequence>MKRKTAQSLSLVLAGVVIAAGFTGLPTMADKPREEAKALSVHSSTYGASSAYVEATLYGASPSNTKAQNRQALQDAIAAVDAQGGGVILMPYDTPYGYKRNTVSTHPDFSATDTDILVIDYSKGETYAGSTNPLSRDGMQVRYFSSTSGNEPDGQHDGNTTWFMGNHHPALMIMNNSTTSDNRRATLFFGNRGRVNWGVGQGTNTIPGGSDDQLSDFKIVGNNINGGTGLTNMMTIRKTNGYFGFNNQTPSKEFTFAGRQPDTEFLIQQTKVNGDVYLILRTKTQERKFKLEEDNGDLVITKSGAVGDALRLSAGGTGSFAGGVGGGSYDSASRPDPSAVPVGTMIFDTTIGKPLWSHNGDWKDANGVVQ</sequence>
<gene>
    <name evidence="2" type="ORF">IDH45_06535</name>
</gene>
<accession>A0A927GZN5</accession>
<keyword evidence="1" id="KW-0732">Signal</keyword>
<evidence type="ECO:0008006" key="4">
    <source>
        <dbReference type="Google" id="ProtNLM"/>
    </source>
</evidence>
<dbReference type="AlphaFoldDB" id="A0A927GZN5"/>
<evidence type="ECO:0000313" key="3">
    <source>
        <dbReference type="Proteomes" id="UP000639396"/>
    </source>
</evidence>
<proteinExistence type="predicted"/>
<dbReference type="Proteomes" id="UP000639396">
    <property type="component" value="Unassembled WGS sequence"/>
</dbReference>
<comment type="caution">
    <text evidence="2">The sequence shown here is derived from an EMBL/GenBank/DDBJ whole genome shotgun (WGS) entry which is preliminary data.</text>
</comment>
<name>A0A927GZN5_9BACL</name>